<protein>
    <submittedName>
        <fullName evidence="1">Uncharacterized protein</fullName>
    </submittedName>
</protein>
<name>A0ABT9I5L5_9GAMM</name>
<keyword evidence="2" id="KW-1185">Reference proteome</keyword>
<proteinExistence type="predicted"/>
<feature type="non-terminal residue" evidence="1">
    <location>
        <position position="1"/>
    </location>
</feature>
<reference evidence="1 2" key="1">
    <citation type="submission" date="2022-11" db="EMBL/GenBank/DDBJ databases">
        <title>Viruses from the air-sea interface of a natural surface slick.</title>
        <authorList>
            <person name="Rahlff J."/>
            <person name="Holmfeldt K."/>
        </authorList>
    </citation>
    <scope>NUCLEOTIDE SEQUENCE [LARGE SCALE GENOMIC DNA]</scope>
    <source>
        <strain evidence="1 2">SMS4</strain>
    </source>
</reference>
<evidence type="ECO:0000313" key="2">
    <source>
        <dbReference type="Proteomes" id="UP001231109"/>
    </source>
</evidence>
<gene>
    <name evidence="1" type="ORF">ORJ04_20655</name>
</gene>
<comment type="caution">
    <text evidence="1">The sequence shown here is derived from an EMBL/GenBank/DDBJ whole genome shotgun (WGS) entry which is preliminary data.</text>
</comment>
<dbReference type="RefSeq" id="WP_305977501.1">
    <property type="nucleotide sequence ID" value="NZ_JAPJDZ010000141.1"/>
</dbReference>
<evidence type="ECO:0000313" key="1">
    <source>
        <dbReference type="EMBL" id="MDP5138363.1"/>
    </source>
</evidence>
<sequence length="121" mass="13384">DWQMIGEDCGQVSAKDNQESLLLNINGAAQNGTLGFDINSRLPEKQTQQFVQAFEIALKAVTEQGELIALTGGIKSQSDFNLKSVSGEQLKALMFSSNKRKFIEPNNLTLNKNKNKNKIKI</sequence>
<dbReference type="Proteomes" id="UP001231109">
    <property type="component" value="Unassembled WGS sequence"/>
</dbReference>
<organism evidence="1 2">
    <name type="scientific">Rheinheimera baltica</name>
    <dbReference type="NCBI Taxonomy" id="67576"/>
    <lineage>
        <taxon>Bacteria</taxon>
        <taxon>Pseudomonadati</taxon>
        <taxon>Pseudomonadota</taxon>
        <taxon>Gammaproteobacteria</taxon>
        <taxon>Chromatiales</taxon>
        <taxon>Chromatiaceae</taxon>
        <taxon>Rheinheimera</taxon>
    </lineage>
</organism>
<accession>A0ABT9I5L5</accession>
<dbReference type="EMBL" id="JAPJDZ010000141">
    <property type="protein sequence ID" value="MDP5138363.1"/>
    <property type="molecule type" value="Genomic_DNA"/>
</dbReference>